<accession>A0A1S3J7T0</accession>
<dbReference type="Pfam" id="PF17716">
    <property type="entry name" value="RIMC1"/>
    <property type="match status" value="1"/>
</dbReference>
<evidence type="ECO:0000313" key="2">
    <source>
        <dbReference type="RefSeq" id="XP_013405914.1"/>
    </source>
</evidence>
<protein>
    <submittedName>
        <fullName evidence="2">UPF0600 protein C5orf51 homolog</fullName>
    </submittedName>
</protein>
<dbReference type="GO" id="GO:0000423">
    <property type="term" value="P:mitophagy"/>
    <property type="evidence" value="ECO:0007669"/>
    <property type="project" value="InterPro"/>
</dbReference>
<dbReference type="RefSeq" id="XP_013405914.1">
    <property type="nucleotide sequence ID" value="XM_013550460.1"/>
</dbReference>
<dbReference type="PANTHER" id="PTHR28494">
    <property type="entry name" value="UPF0600 PROTEIN C5ORF51"/>
    <property type="match status" value="1"/>
</dbReference>
<evidence type="ECO:0000313" key="1">
    <source>
        <dbReference type="Proteomes" id="UP000085678"/>
    </source>
</evidence>
<dbReference type="InterPro" id="IPR037657">
    <property type="entry name" value="RIMC1"/>
</dbReference>
<proteinExistence type="predicted"/>
<keyword evidence="1" id="KW-1185">Reference proteome</keyword>
<reference evidence="2" key="1">
    <citation type="submission" date="2025-08" db="UniProtKB">
        <authorList>
            <consortium name="RefSeq"/>
        </authorList>
    </citation>
    <scope>IDENTIFICATION</scope>
    <source>
        <tissue evidence="2">Gonads</tissue>
    </source>
</reference>
<dbReference type="Proteomes" id="UP000085678">
    <property type="component" value="Unplaced"/>
</dbReference>
<dbReference type="InParanoid" id="A0A1S3J7T0"/>
<sequence length="279" mass="31495">MAECNTEARLLGNASGLKETFQVLSQKIDKLYSESQGDIFLQKAKEKCGQGLQGIDAGSEDYNVLLQNYTQAVLDYTFYKESKLVDEDFPAATAEARLQDILGELDGALQTVDLHNRNAEEIAAILGEELTECIYWRKGALLYMYCFTINEEKDRREKNGDTFLKNVKKGVGYLQSMLRVRAPVENGANVVFNDNDTMELLSKGIFSDTHLLALMYAGEMCHWYAEFSQNHTSNESDQFRAREIGQNALQLYINAVKGPLKGKGWNCDRAEELIKDLQL</sequence>
<dbReference type="AlphaFoldDB" id="A0A1S3J7T0"/>
<name>A0A1S3J7T0_LINAN</name>
<dbReference type="OrthoDB" id="6135810at2759"/>
<dbReference type="OMA" id="NEGKEHP"/>
<gene>
    <name evidence="2" type="primary">LOC106170565</name>
</gene>
<dbReference type="PANTHER" id="PTHR28494:SF1">
    <property type="entry name" value="RAB7A-INTERACTING MON1-CCZ1 COMPLEX SUBUNIT 1"/>
    <property type="match status" value="1"/>
</dbReference>
<organism evidence="1 2">
    <name type="scientific">Lingula anatina</name>
    <name type="common">Brachiopod</name>
    <name type="synonym">Lingula unguis</name>
    <dbReference type="NCBI Taxonomy" id="7574"/>
    <lineage>
        <taxon>Eukaryota</taxon>
        <taxon>Metazoa</taxon>
        <taxon>Spiralia</taxon>
        <taxon>Lophotrochozoa</taxon>
        <taxon>Brachiopoda</taxon>
        <taxon>Linguliformea</taxon>
        <taxon>Lingulata</taxon>
        <taxon>Lingulida</taxon>
        <taxon>Linguloidea</taxon>
        <taxon>Lingulidae</taxon>
        <taxon>Lingula</taxon>
    </lineage>
</organism>
<dbReference type="KEGG" id="lak:106170565"/>
<dbReference type="GeneID" id="106170565"/>